<protein>
    <submittedName>
        <fullName evidence="1">Uncharacterized protein</fullName>
    </submittedName>
</protein>
<evidence type="ECO:0000313" key="2">
    <source>
        <dbReference type="Proteomes" id="UP000597138"/>
    </source>
</evidence>
<dbReference type="EMBL" id="BMEG01000002">
    <property type="protein sequence ID" value="GGD64806.1"/>
    <property type="molecule type" value="Genomic_DNA"/>
</dbReference>
<proteinExistence type="predicted"/>
<dbReference type="Proteomes" id="UP000597138">
    <property type="component" value="Unassembled WGS sequence"/>
</dbReference>
<reference evidence="2" key="1">
    <citation type="journal article" date="2019" name="Int. J. Syst. Evol. Microbiol.">
        <title>The Global Catalogue of Microorganisms (GCM) 10K type strain sequencing project: providing services to taxonomists for standard genome sequencing and annotation.</title>
        <authorList>
            <consortium name="The Broad Institute Genomics Platform"/>
            <consortium name="The Broad Institute Genome Sequencing Center for Infectious Disease"/>
            <person name="Wu L."/>
            <person name="Ma J."/>
        </authorList>
    </citation>
    <scope>NUCLEOTIDE SEQUENCE [LARGE SCALE GENOMIC DNA]</scope>
    <source>
        <strain evidence="2">CGMCC 1.11013</strain>
    </source>
</reference>
<sequence>MTGAALSEEARVPVTLQTFNWPDQFVFQKTLKTAKKRPLVAGVAVPELPGTAQGAAAITSATAAVSFLA</sequence>
<name>A0ABQ1RFA7_9BURK</name>
<gene>
    <name evidence="1" type="ORF">GCM10010985_18690</name>
</gene>
<organism evidence="1 2">
    <name type="scientific">Caballeronia grimmiae</name>
    <dbReference type="NCBI Taxonomy" id="1071679"/>
    <lineage>
        <taxon>Bacteria</taxon>
        <taxon>Pseudomonadati</taxon>
        <taxon>Pseudomonadota</taxon>
        <taxon>Betaproteobacteria</taxon>
        <taxon>Burkholderiales</taxon>
        <taxon>Burkholderiaceae</taxon>
        <taxon>Caballeronia</taxon>
    </lineage>
</organism>
<keyword evidence="2" id="KW-1185">Reference proteome</keyword>
<comment type="caution">
    <text evidence="1">The sequence shown here is derived from an EMBL/GenBank/DDBJ whole genome shotgun (WGS) entry which is preliminary data.</text>
</comment>
<evidence type="ECO:0000313" key="1">
    <source>
        <dbReference type="EMBL" id="GGD64806.1"/>
    </source>
</evidence>
<accession>A0ABQ1RFA7</accession>